<comment type="caution">
    <text evidence="6">The sequence shown here is derived from an EMBL/GenBank/DDBJ whole genome shotgun (WGS) entry which is preliminary data.</text>
</comment>
<dbReference type="InterPro" id="IPR036388">
    <property type="entry name" value="WH-like_DNA-bd_sf"/>
</dbReference>
<comment type="similarity">
    <text evidence="1">Belongs to the LysR transcriptional regulatory family.</text>
</comment>
<keyword evidence="2" id="KW-0805">Transcription regulation</keyword>
<proteinExistence type="inferred from homology"/>
<keyword evidence="7" id="KW-1185">Reference proteome</keyword>
<dbReference type="AlphaFoldDB" id="A0A7W1WYF7"/>
<dbReference type="RefSeq" id="WP_181739215.1">
    <property type="nucleotide sequence ID" value="NZ_JACEMT010000046.1"/>
</dbReference>
<dbReference type="GO" id="GO:0003700">
    <property type="term" value="F:DNA-binding transcription factor activity"/>
    <property type="evidence" value="ECO:0007669"/>
    <property type="project" value="InterPro"/>
</dbReference>
<name>A0A7W1WYF7_9GAMM</name>
<evidence type="ECO:0000256" key="3">
    <source>
        <dbReference type="ARBA" id="ARBA00023125"/>
    </source>
</evidence>
<dbReference type="PANTHER" id="PTHR30126:SF22">
    <property type="entry name" value="HTH-TYPE TRANSCRIPTIONAL REGULATOR YHAJ-RELATED"/>
    <property type="match status" value="1"/>
</dbReference>
<evidence type="ECO:0000256" key="2">
    <source>
        <dbReference type="ARBA" id="ARBA00023015"/>
    </source>
</evidence>
<dbReference type="SUPFAM" id="SSF53850">
    <property type="entry name" value="Periplasmic binding protein-like II"/>
    <property type="match status" value="1"/>
</dbReference>
<dbReference type="Pfam" id="PF03466">
    <property type="entry name" value="LysR_substrate"/>
    <property type="match status" value="1"/>
</dbReference>
<gene>
    <name evidence="6" type="ORF">H1S06_08645</name>
</gene>
<evidence type="ECO:0000313" key="6">
    <source>
        <dbReference type="EMBL" id="MBA4502429.1"/>
    </source>
</evidence>
<dbReference type="SUPFAM" id="SSF46785">
    <property type="entry name" value="Winged helix' DNA-binding domain"/>
    <property type="match status" value="1"/>
</dbReference>
<dbReference type="PANTHER" id="PTHR30126">
    <property type="entry name" value="HTH-TYPE TRANSCRIPTIONAL REGULATOR"/>
    <property type="match status" value="1"/>
</dbReference>
<dbReference type="Gene3D" id="3.40.190.290">
    <property type="match status" value="1"/>
</dbReference>
<feature type="domain" description="HTH lysR-type" evidence="5">
    <location>
        <begin position="1"/>
        <end position="58"/>
    </location>
</feature>
<dbReference type="InterPro" id="IPR005119">
    <property type="entry name" value="LysR_subst-bd"/>
</dbReference>
<dbReference type="InterPro" id="IPR036390">
    <property type="entry name" value="WH_DNA-bd_sf"/>
</dbReference>
<evidence type="ECO:0000256" key="1">
    <source>
        <dbReference type="ARBA" id="ARBA00009437"/>
    </source>
</evidence>
<dbReference type="EMBL" id="JACEMT010000046">
    <property type="protein sequence ID" value="MBA4502429.1"/>
    <property type="molecule type" value="Genomic_DNA"/>
</dbReference>
<keyword evidence="3" id="KW-0238">DNA-binding</keyword>
<dbReference type="InterPro" id="IPR000847">
    <property type="entry name" value="LysR_HTH_N"/>
</dbReference>
<dbReference type="Gene3D" id="1.10.10.10">
    <property type="entry name" value="Winged helix-like DNA-binding domain superfamily/Winged helix DNA-binding domain"/>
    <property type="match status" value="1"/>
</dbReference>
<reference evidence="6 7" key="1">
    <citation type="submission" date="2020-07" db="EMBL/GenBank/DDBJ databases">
        <title>Bacterium isolated from marien macroalgae.</title>
        <authorList>
            <person name="Zhu K."/>
            <person name="Lu D."/>
            <person name="Du Z."/>
        </authorList>
    </citation>
    <scope>NUCLEOTIDE SEQUENCE [LARGE SCALE GENOMIC DNA]</scope>
    <source>
        <strain evidence="6 7">3-1745</strain>
    </source>
</reference>
<dbReference type="PROSITE" id="PS50931">
    <property type="entry name" value="HTH_LYSR"/>
    <property type="match status" value="1"/>
</dbReference>
<accession>A0A7W1WYF7</accession>
<organism evidence="6 7">
    <name type="scientific">Marinobacterium marinum</name>
    <dbReference type="NCBI Taxonomy" id="2756129"/>
    <lineage>
        <taxon>Bacteria</taxon>
        <taxon>Pseudomonadati</taxon>
        <taxon>Pseudomonadota</taxon>
        <taxon>Gammaproteobacteria</taxon>
        <taxon>Oceanospirillales</taxon>
        <taxon>Oceanospirillaceae</taxon>
        <taxon>Marinobacterium</taxon>
    </lineage>
</organism>
<keyword evidence="4" id="KW-0804">Transcription</keyword>
<protein>
    <submittedName>
        <fullName evidence="6">LysR family transcriptional regulator</fullName>
    </submittedName>
</protein>
<evidence type="ECO:0000313" key="7">
    <source>
        <dbReference type="Proteomes" id="UP000538931"/>
    </source>
</evidence>
<dbReference type="GO" id="GO:0000976">
    <property type="term" value="F:transcription cis-regulatory region binding"/>
    <property type="evidence" value="ECO:0007669"/>
    <property type="project" value="TreeGrafter"/>
</dbReference>
<dbReference type="Pfam" id="PF00126">
    <property type="entry name" value="HTH_1"/>
    <property type="match status" value="1"/>
</dbReference>
<sequence length="305" mass="34376">MRTEHLLYFTTVAEKGSIAAAAAELGRNRSTLSMAISALEDELGTELFVRRGNSLLLSSVGELILDDCQRLLTLQEKILYRCTAPSGSEHCELSIGRDDVMTESFWRRVITHIRTSLPDVRLSMRFAGSDELPELVRQGQLDLAYAMAFHPTYSGDSLYQQIVTKIRMQMMSAQQHRLARLSHLNNADLAGSTQITYLDSDQEERFRLANMDTNTLALSSFELIRDGIKDGLGWGYVPEPLLIMEEEDSAGLSLLNHGLNTAWYPYLAYSRDPLSSPDKPSNHTDRALQQVHRIVIEEMKQARIL</sequence>
<dbReference type="Proteomes" id="UP000538931">
    <property type="component" value="Unassembled WGS sequence"/>
</dbReference>
<dbReference type="CDD" id="cd05466">
    <property type="entry name" value="PBP2_LTTR_substrate"/>
    <property type="match status" value="1"/>
</dbReference>
<evidence type="ECO:0000256" key="4">
    <source>
        <dbReference type="ARBA" id="ARBA00023163"/>
    </source>
</evidence>
<evidence type="ECO:0000259" key="5">
    <source>
        <dbReference type="PROSITE" id="PS50931"/>
    </source>
</evidence>